<name>A0A383C5M4_9ZZZZ</name>
<protein>
    <submittedName>
        <fullName evidence="3">Uncharacterized protein</fullName>
    </submittedName>
</protein>
<feature type="transmembrane region" description="Helical" evidence="2">
    <location>
        <begin position="15"/>
        <end position="34"/>
    </location>
</feature>
<accession>A0A383C5M4</accession>
<dbReference type="AlphaFoldDB" id="A0A383C5M4"/>
<evidence type="ECO:0000256" key="2">
    <source>
        <dbReference type="SAM" id="Phobius"/>
    </source>
</evidence>
<keyword evidence="2" id="KW-0812">Transmembrane</keyword>
<evidence type="ECO:0000256" key="1">
    <source>
        <dbReference type="SAM" id="MobiDB-lite"/>
    </source>
</evidence>
<keyword evidence="2" id="KW-1133">Transmembrane helix</keyword>
<dbReference type="EMBL" id="UINC01205664">
    <property type="protein sequence ID" value="SVE26935.1"/>
    <property type="molecule type" value="Genomic_DNA"/>
</dbReference>
<proteinExistence type="predicted"/>
<feature type="region of interest" description="Disordered" evidence="1">
    <location>
        <begin position="126"/>
        <end position="218"/>
    </location>
</feature>
<evidence type="ECO:0000313" key="3">
    <source>
        <dbReference type="EMBL" id="SVE26935.1"/>
    </source>
</evidence>
<organism evidence="3">
    <name type="scientific">marine metagenome</name>
    <dbReference type="NCBI Taxonomy" id="408172"/>
    <lineage>
        <taxon>unclassified sequences</taxon>
        <taxon>metagenomes</taxon>
        <taxon>ecological metagenomes</taxon>
    </lineage>
</organism>
<gene>
    <name evidence="3" type="ORF">METZ01_LOCUS479789</name>
</gene>
<feature type="compositionally biased region" description="Polar residues" evidence="1">
    <location>
        <begin position="135"/>
        <end position="149"/>
    </location>
</feature>
<keyword evidence="2" id="KW-0472">Membrane</keyword>
<feature type="non-terminal residue" evidence="3">
    <location>
        <position position="218"/>
    </location>
</feature>
<sequence length="218" mass="22224">MLWTGINGTDLLDRAFKLSFCLAAVGLMVFSSGCTSSAGIRRSRLVKPEAPDTVVAVAEAVAEAADDRAEVVAGEIEQPIEAKTVSDTTGSEVAKILQQTRGAVFASLSTPVGAGPPASAVKLDEAAENAADSGVQDSVSSQTGGDATGTTVDEAPEAPAPTEDESQESAVTEEVAEENVAEAVPEPEPAKETPAQEEVETAEAEVARVESPPESVAT</sequence>
<reference evidence="3" key="1">
    <citation type="submission" date="2018-05" db="EMBL/GenBank/DDBJ databases">
        <authorList>
            <person name="Lanie J.A."/>
            <person name="Ng W.-L."/>
            <person name="Kazmierczak K.M."/>
            <person name="Andrzejewski T.M."/>
            <person name="Davidsen T.M."/>
            <person name="Wayne K.J."/>
            <person name="Tettelin H."/>
            <person name="Glass J.I."/>
            <person name="Rusch D."/>
            <person name="Podicherti R."/>
            <person name="Tsui H.-C.T."/>
            <person name="Winkler M.E."/>
        </authorList>
    </citation>
    <scope>NUCLEOTIDE SEQUENCE</scope>
</reference>